<proteinExistence type="predicted"/>
<dbReference type="AlphaFoldDB" id="A0A183EMB6"/>
<dbReference type="PANTHER" id="PTHR47331:SF5">
    <property type="entry name" value="RIBONUCLEASE H"/>
    <property type="match status" value="1"/>
</dbReference>
<evidence type="ECO:0000313" key="4">
    <source>
        <dbReference type="Proteomes" id="UP000271098"/>
    </source>
</evidence>
<dbReference type="OrthoDB" id="5867440at2759"/>
<name>A0A183EMB6_9BILA</name>
<dbReference type="WBParaSite" id="GPUH_0002213401-mRNA-1">
    <property type="protein sequence ID" value="GPUH_0002213401-mRNA-1"/>
    <property type="gene ID" value="GPUH_0002213401"/>
</dbReference>
<reference evidence="5" key="1">
    <citation type="submission" date="2016-06" db="UniProtKB">
        <authorList>
            <consortium name="WormBaseParasite"/>
        </authorList>
    </citation>
    <scope>IDENTIFICATION</scope>
</reference>
<feature type="domain" description="DUF1758" evidence="2">
    <location>
        <begin position="117"/>
        <end position="268"/>
    </location>
</feature>
<dbReference type="Pfam" id="PF05585">
    <property type="entry name" value="DUF1758"/>
    <property type="match status" value="1"/>
</dbReference>
<dbReference type="InterPro" id="IPR008737">
    <property type="entry name" value="DUF1758"/>
</dbReference>
<feature type="region of interest" description="Disordered" evidence="1">
    <location>
        <begin position="83"/>
        <end position="102"/>
    </location>
</feature>
<reference evidence="3 4" key="2">
    <citation type="submission" date="2018-11" db="EMBL/GenBank/DDBJ databases">
        <authorList>
            <consortium name="Pathogen Informatics"/>
        </authorList>
    </citation>
    <scope>NUCLEOTIDE SEQUENCE [LARGE SCALE GENOMIC DNA]</scope>
</reference>
<evidence type="ECO:0000259" key="2">
    <source>
        <dbReference type="Pfam" id="PF05585"/>
    </source>
</evidence>
<protein>
    <submittedName>
        <fullName evidence="5">DUF1758 domain-containing protein</fullName>
    </submittedName>
</protein>
<sequence>KKGNKRPQKSCAFCKGQHWSNNCKKYDTYGKKVEQIRKLHVCFKCLKGQTSRMCHKQQQCFHCKKPHNTAVCRNKQPVINTSVATSPTSTVPQNSGSSNRRTPQAQITVLLCKIIWVANPQDPDKKVEAAVFFDSGCQRSFITEELAEQLISAVRRPIFIATFAEMQSKVYDSREVRVNLVLKSVQNAITACTMQFLAQKLLIAQISDREGQQLKQANLNVIQSAIVCKKPQIVVDLEYYFSFIKGRRTVLNPGFQLIDSAVGWMTAGEGAVNNITMKTKKVLAQTAIIVNTVLDEQPDVDQFWHLEALGLLTPYKIRRKKRQLNSLRRVLQGTIAVVTL</sequence>
<evidence type="ECO:0000256" key="1">
    <source>
        <dbReference type="SAM" id="MobiDB-lite"/>
    </source>
</evidence>
<accession>A0A183EMB6</accession>
<feature type="compositionally biased region" description="Polar residues" evidence="1">
    <location>
        <begin position="93"/>
        <end position="102"/>
    </location>
</feature>
<evidence type="ECO:0000313" key="5">
    <source>
        <dbReference type="WBParaSite" id="GPUH_0002213401-mRNA-1"/>
    </source>
</evidence>
<evidence type="ECO:0000313" key="3">
    <source>
        <dbReference type="EMBL" id="VDN39480.1"/>
    </source>
</evidence>
<dbReference type="EMBL" id="UYRT01094254">
    <property type="protein sequence ID" value="VDN39480.1"/>
    <property type="molecule type" value="Genomic_DNA"/>
</dbReference>
<keyword evidence="4" id="KW-1185">Reference proteome</keyword>
<dbReference type="Proteomes" id="UP000271098">
    <property type="component" value="Unassembled WGS sequence"/>
</dbReference>
<organism evidence="5">
    <name type="scientific">Gongylonema pulchrum</name>
    <dbReference type="NCBI Taxonomy" id="637853"/>
    <lineage>
        <taxon>Eukaryota</taxon>
        <taxon>Metazoa</taxon>
        <taxon>Ecdysozoa</taxon>
        <taxon>Nematoda</taxon>
        <taxon>Chromadorea</taxon>
        <taxon>Rhabditida</taxon>
        <taxon>Spirurina</taxon>
        <taxon>Spiruromorpha</taxon>
        <taxon>Spiruroidea</taxon>
        <taxon>Gongylonematidae</taxon>
        <taxon>Gongylonema</taxon>
    </lineage>
</organism>
<dbReference type="PANTHER" id="PTHR47331">
    <property type="entry name" value="PHD-TYPE DOMAIN-CONTAINING PROTEIN"/>
    <property type="match status" value="1"/>
</dbReference>
<feature type="compositionally biased region" description="Low complexity" evidence="1">
    <location>
        <begin position="83"/>
        <end position="92"/>
    </location>
</feature>
<gene>
    <name evidence="3" type="ORF">GPUH_LOCUS22106</name>
</gene>